<dbReference type="GO" id="GO:0005681">
    <property type="term" value="C:spliceosomal complex"/>
    <property type="evidence" value="ECO:0007669"/>
    <property type="project" value="UniProtKB-KW"/>
</dbReference>
<dbReference type="CDD" id="cd12247">
    <property type="entry name" value="RRM2_U1A_like"/>
    <property type="match status" value="1"/>
</dbReference>
<keyword evidence="4" id="KW-0747">Spliceosome</keyword>
<dbReference type="InterPro" id="IPR035979">
    <property type="entry name" value="RBD_domain_sf"/>
</dbReference>
<name>A0A507BVP6_9FUNG</name>
<evidence type="ECO:0000256" key="5">
    <source>
        <dbReference type="ARBA" id="ARBA00022737"/>
    </source>
</evidence>
<dbReference type="CDD" id="cd12246">
    <property type="entry name" value="RRM1_U1A_like"/>
    <property type="match status" value="1"/>
</dbReference>
<evidence type="ECO:0000313" key="14">
    <source>
        <dbReference type="Proteomes" id="UP000319731"/>
    </source>
</evidence>
<dbReference type="Gene3D" id="3.30.70.330">
    <property type="match status" value="2"/>
</dbReference>
<keyword evidence="7" id="KW-0508">mRNA splicing</keyword>
<dbReference type="Pfam" id="PF00076">
    <property type="entry name" value="RRM_1"/>
    <property type="match status" value="2"/>
</dbReference>
<evidence type="ECO:0000256" key="1">
    <source>
        <dbReference type="ARBA" id="ARBA00004123"/>
    </source>
</evidence>
<keyword evidence="14" id="KW-1185">Reference proteome</keyword>
<dbReference type="EMBL" id="QEAO01000052">
    <property type="protein sequence ID" value="TPX30999.1"/>
    <property type="molecule type" value="Genomic_DNA"/>
</dbReference>
<evidence type="ECO:0000256" key="4">
    <source>
        <dbReference type="ARBA" id="ARBA00022728"/>
    </source>
</evidence>
<dbReference type="InterPro" id="IPR012677">
    <property type="entry name" value="Nucleotide-bd_a/b_plait_sf"/>
</dbReference>
<dbReference type="FunFam" id="3.30.70.330:FF:000029">
    <property type="entry name" value="U2 small nuclear ribonucleoprotein B"/>
    <property type="match status" value="1"/>
</dbReference>
<evidence type="ECO:0000256" key="2">
    <source>
        <dbReference type="ARBA" id="ARBA00007243"/>
    </source>
</evidence>
<comment type="similarity">
    <text evidence="2">Belongs to the RRM U1 A/B'' family.</text>
</comment>
<feature type="compositionally biased region" description="Basic and acidic residues" evidence="11">
    <location>
        <begin position="124"/>
        <end position="137"/>
    </location>
</feature>
<comment type="subcellular location">
    <subcellularLocation>
        <location evidence="1">Nucleus</location>
    </subcellularLocation>
</comment>
<evidence type="ECO:0000313" key="13">
    <source>
        <dbReference type="EMBL" id="TPX30999.1"/>
    </source>
</evidence>
<dbReference type="AlphaFoldDB" id="A0A507BVP6"/>
<organism evidence="13 14">
    <name type="scientific">Synchytrium microbalum</name>
    <dbReference type="NCBI Taxonomy" id="1806994"/>
    <lineage>
        <taxon>Eukaryota</taxon>
        <taxon>Fungi</taxon>
        <taxon>Fungi incertae sedis</taxon>
        <taxon>Chytridiomycota</taxon>
        <taxon>Chytridiomycota incertae sedis</taxon>
        <taxon>Chytridiomycetes</taxon>
        <taxon>Synchytriales</taxon>
        <taxon>Synchytriaceae</taxon>
        <taxon>Synchytrium</taxon>
    </lineage>
</organism>
<keyword evidence="3" id="KW-0507">mRNA processing</keyword>
<reference evidence="13 14" key="1">
    <citation type="journal article" date="2019" name="Sci. Rep.">
        <title>Comparative genomics of chytrid fungi reveal insights into the obligate biotrophic and pathogenic lifestyle of Synchytrium endobioticum.</title>
        <authorList>
            <person name="van de Vossenberg B.T.L.H."/>
            <person name="Warris S."/>
            <person name="Nguyen H.D.T."/>
            <person name="van Gent-Pelzer M.P.E."/>
            <person name="Joly D.L."/>
            <person name="van de Geest H.C."/>
            <person name="Bonants P.J.M."/>
            <person name="Smith D.S."/>
            <person name="Levesque C.A."/>
            <person name="van der Lee T.A.J."/>
        </authorList>
    </citation>
    <scope>NUCLEOTIDE SEQUENCE [LARGE SCALE GENOMIC DNA]</scope>
    <source>
        <strain evidence="13 14">JEL517</strain>
    </source>
</reference>
<accession>A0A507BVP6</accession>
<dbReference type="GeneID" id="42006779"/>
<protein>
    <recommendedName>
        <fullName evidence="12">RRM domain-containing protein</fullName>
    </recommendedName>
</protein>
<dbReference type="FunFam" id="3.30.70.330:FF:000039">
    <property type="entry name" value="U1 small nuclear ribonucleoprotein A"/>
    <property type="match status" value="1"/>
</dbReference>
<feature type="region of interest" description="Disordered" evidence="11">
    <location>
        <begin position="124"/>
        <end position="148"/>
    </location>
</feature>
<dbReference type="OrthoDB" id="266020at2759"/>
<evidence type="ECO:0000256" key="8">
    <source>
        <dbReference type="ARBA" id="ARBA00023242"/>
    </source>
</evidence>
<dbReference type="SMART" id="SM00360">
    <property type="entry name" value="RRM"/>
    <property type="match status" value="2"/>
</dbReference>
<dbReference type="RefSeq" id="XP_031022529.1">
    <property type="nucleotide sequence ID" value="XM_031171482.1"/>
</dbReference>
<dbReference type="PANTHER" id="PTHR10501">
    <property type="entry name" value="U1 SMALL NUCLEAR RIBONUCLEOPROTEIN A/U2 SMALL NUCLEAR RIBONUCLEOPROTEIN B"/>
    <property type="match status" value="1"/>
</dbReference>
<evidence type="ECO:0000256" key="10">
    <source>
        <dbReference type="PROSITE-ProRule" id="PRU00176"/>
    </source>
</evidence>
<keyword evidence="6 10" id="KW-0694">RNA-binding</keyword>
<dbReference type="Proteomes" id="UP000319731">
    <property type="component" value="Unassembled WGS sequence"/>
</dbReference>
<evidence type="ECO:0000256" key="9">
    <source>
        <dbReference type="ARBA" id="ARBA00023274"/>
    </source>
</evidence>
<dbReference type="SUPFAM" id="SSF54928">
    <property type="entry name" value="RNA-binding domain, RBD"/>
    <property type="match status" value="2"/>
</dbReference>
<dbReference type="STRING" id="1806994.A0A507BVP6"/>
<keyword evidence="5" id="KW-0677">Repeat</keyword>
<comment type="caution">
    <text evidence="13">The sequence shown here is derived from an EMBL/GenBank/DDBJ whole genome shotgun (WGS) entry which is preliminary data.</text>
</comment>
<dbReference type="GO" id="GO:0008380">
    <property type="term" value="P:RNA splicing"/>
    <property type="evidence" value="ECO:0007669"/>
    <property type="project" value="UniProtKB-KW"/>
</dbReference>
<dbReference type="GO" id="GO:0030532">
    <property type="term" value="C:small nuclear ribonucleoprotein complex"/>
    <property type="evidence" value="ECO:0007669"/>
    <property type="project" value="UniProtKB-ARBA"/>
</dbReference>
<keyword evidence="8" id="KW-0539">Nucleus</keyword>
<sequence length="234" mass="25975">MAAPMVIGNLRMPKAPLVPPPTEPCQTLYVHNLNEKVNLEALKKALRALFQDYGEVLDIQAGKSLSKRGQAFIVFKEVDSASKALREVQGFPLYGKPMDIQYARSKSDAIAKLDGSLEENVKKRAAEKEIRAREPKKPKPASEPAKSYTPAFWKPDLSSPSKVLFVENLSPDTTEAALVALFKQFDGFLEVRLVSGKNVAFVEYDNEHLSSIALAQLQGHKITGDHALRISFRR</sequence>
<evidence type="ECO:0000256" key="11">
    <source>
        <dbReference type="SAM" id="MobiDB-lite"/>
    </source>
</evidence>
<proteinExistence type="inferred from homology"/>
<feature type="domain" description="RRM" evidence="12">
    <location>
        <begin position="162"/>
        <end position="234"/>
    </location>
</feature>
<evidence type="ECO:0000259" key="12">
    <source>
        <dbReference type="PROSITE" id="PS50102"/>
    </source>
</evidence>
<evidence type="ECO:0000256" key="3">
    <source>
        <dbReference type="ARBA" id="ARBA00022664"/>
    </source>
</evidence>
<gene>
    <name evidence="13" type="ORF">SmJEL517_g05556</name>
</gene>
<keyword evidence="9" id="KW-0687">Ribonucleoprotein</keyword>
<evidence type="ECO:0000256" key="7">
    <source>
        <dbReference type="ARBA" id="ARBA00023187"/>
    </source>
</evidence>
<dbReference type="GO" id="GO:0006397">
    <property type="term" value="P:mRNA processing"/>
    <property type="evidence" value="ECO:0007669"/>
    <property type="project" value="UniProtKB-KW"/>
</dbReference>
<dbReference type="PROSITE" id="PS50102">
    <property type="entry name" value="RRM"/>
    <property type="match status" value="2"/>
</dbReference>
<dbReference type="GO" id="GO:0003723">
    <property type="term" value="F:RNA binding"/>
    <property type="evidence" value="ECO:0007669"/>
    <property type="project" value="UniProtKB-UniRule"/>
</dbReference>
<feature type="domain" description="RRM" evidence="12">
    <location>
        <begin position="26"/>
        <end position="105"/>
    </location>
</feature>
<evidence type="ECO:0000256" key="6">
    <source>
        <dbReference type="ARBA" id="ARBA00022884"/>
    </source>
</evidence>
<dbReference type="InterPro" id="IPR000504">
    <property type="entry name" value="RRM_dom"/>
</dbReference>